<evidence type="ECO:0000256" key="3">
    <source>
        <dbReference type="ARBA" id="ARBA00023186"/>
    </source>
</evidence>
<evidence type="ECO:0000313" key="5">
    <source>
        <dbReference type="EMBL" id="CAG7728253.1"/>
    </source>
</evidence>
<gene>
    <name evidence="5" type="ORF">AFUS01_LOCUS17047</name>
</gene>
<evidence type="ECO:0000313" key="6">
    <source>
        <dbReference type="Proteomes" id="UP000708208"/>
    </source>
</evidence>
<evidence type="ECO:0000256" key="1">
    <source>
        <dbReference type="ARBA" id="ARBA00004370"/>
    </source>
</evidence>
<comment type="subcellular location">
    <subcellularLocation>
        <location evidence="1">Membrane</location>
    </subcellularLocation>
</comment>
<proteinExistence type="predicted"/>
<dbReference type="InterPro" id="IPR051434">
    <property type="entry name" value="DnaJ_C_subfamily_member5"/>
</dbReference>
<dbReference type="GO" id="GO:0005737">
    <property type="term" value="C:cytoplasm"/>
    <property type="evidence" value="ECO:0007669"/>
    <property type="project" value="UniProtKB-ARBA"/>
</dbReference>
<keyword evidence="2" id="KW-0472">Membrane</keyword>
<dbReference type="PANTHER" id="PTHR44027">
    <property type="entry name" value="DNAJ HOMOLOG SUBFAMILY C MEMBER 5 HOMOLOG"/>
    <property type="match status" value="1"/>
</dbReference>
<protein>
    <recommendedName>
        <fullName evidence="4">J domain-containing protein</fullName>
    </recommendedName>
</protein>
<feature type="domain" description="J" evidence="4">
    <location>
        <begin position="20"/>
        <end position="85"/>
    </location>
</feature>
<name>A0A8J2NVQ9_9HEXA</name>
<dbReference type="OrthoDB" id="445556at2759"/>
<reference evidence="5" key="1">
    <citation type="submission" date="2021-06" db="EMBL/GenBank/DDBJ databases">
        <authorList>
            <person name="Hodson N. C."/>
            <person name="Mongue J. A."/>
            <person name="Jaron S. K."/>
        </authorList>
    </citation>
    <scope>NUCLEOTIDE SEQUENCE</scope>
</reference>
<accession>A0A8J2NVQ9</accession>
<dbReference type="InterPro" id="IPR001623">
    <property type="entry name" value="DnaJ_domain"/>
</dbReference>
<comment type="caution">
    <text evidence="5">The sequence shown here is derived from an EMBL/GenBank/DDBJ whole genome shotgun (WGS) entry which is preliminary data.</text>
</comment>
<evidence type="ECO:0000259" key="4">
    <source>
        <dbReference type="PROSITE" id="PS50076"/>
    </source>
</evidence>
<dbReference type="SMART" id="SM00271">
    <property type="entry name" value="DnaJ"/>
    <property type="match status" value="1"/>
</dbReference>
<keyword evidence="6" id="KW-1185">Reference proteome</keyword>
<dbReference type="PROSITE" id="PS50076">
    <property type="entry name" value="DNAJ_2"/>
    <property type="match status" value="1"/>
</dbReference>
<keyword evidence="3" id="KW-0143">Chaperone</keyword>
<organism evidence="5 6">
    <name type="scientific">Allacma fusca</name>
    <dbReference type="NCBI Taxonomy" id="39272"/>
    <lineage>
        <taxon>Eukaryota</taxon>
        <taxon>Metazoa</taxon>
        <taxon>Ecdysozoa</taxon>
        <taxon>Arthropoda</taxon>
        <taxon>Hexapoda</taxon>
        <taxon>Collembola</taxon>
        <taxon>Symphypleona</taxon>
        <taxon>Sminthuridae</taxon>
        <taxon>Allacma</taxon>
    </lineage>
</organism>
<dbReference type="Pfam" id="PF00226">
    <property type="entry name" value="DnaJ"/>
    <property type="match status" value="1"/>
</dbReference>
<dbReference type="GO" id="GO:0016020">
    <property type="term" value="C:membrane"/>
    <property type="evidence" value="ECO:0007669"/>
    <property type="project" value="UniProtKB-SubCell"/>
</dbReference>
<dbReference type="EMBL" id="CAJVCH010160760">
    <property type="protein sequence ID" value="CAG7728253.1"/>
    <property type="molecule type" value="Genomic_DNA"/>
</dbReference>
<dbReference type="AlphaFoldDB" id="A0A8J2NVQ9"/>
<sequence>MDCCFSGGIGRRRLSREGKSLYNELHVSRLASEREINTAFRRLALQYHPDKNPGNPESLDKFKEINRIHKILTDANKKQIYDEYGSFGLFIAEKYGDEEVATYSLITSMWFQLVGLLTCCFCCCCCCCLMCCDGCCGLCCKNTPEDQTMEEVIF</sequence>
<dbReference type="Proteomes" id="UP000708208">
    <property type="component" value="Unassembled WGS sequence"/>
</dbReference>
<evidence type="ECO:0000256" key="2">
    <source>
        <dbReference type="ARBA" id="ARBA00023136"/>
    </source>
</evidence>
<dbReference type="PANTHER" id="PTHR44027:SF7">
    <property type="entry name" value="DNAJ HOMOLOG SUBFAMILY C MEMBER 5 HOMOLOG"/>
    <property type="match status" value="1"/>
</dbReference>
<dbReference type="CDD" id="cd06257">
    <property type="entry name" value="DnaJ"/>
    <property type="match status" value="1"/>
</dbReference>